<keyword evidence="4" id="KW-0963">Cytoplasm</keyword>
<gene>
    <name evidence="6" type="ORF">MU846_08305</name>
</gene>
<dbReference type="PANTHER" id="PTHR39585">
    <property type="entry name" value="FAD ASSEMBLY FACTOR SDHE"/>
    <property type="match status" value="1"/>
</dbReference>
<dbReference type="SUPFAM" id="SSF109910">
    <property type="entry name" value="YgfY-like"/>
    <property type="match status" value="1"/>
</dbReference>
<dbReference type="InterPro" id="IPR050531">
    <property type="entry name" value="SdhE_FAD_assembly_factor"/>
</dbReference>
<keyword evidence="7" id="KW-1185">Reference proteome</keyword>
<proteinExistence type="inferred from homology"/>
<reference evidence="6" key="1">
    <citation type="submission" date="2022-04" db="EMBL/GenBank/DDBJ databases">
        <title>Alcanivorax sp. CY1518 draft genome sequence.</title>
        <authorList>
            <person name="Zhao G."/>
            <person name="An M."/>
        </authorList>
    </citation>
    <scope>NUCLEOTIDE SEQUENCE</scope>
    <source>
        <strain evidence="6">CY1518</strain>
    </source>
</reference>
<keyword evidence="5" id="KW-0143">Chaperone</keyword>
<accession>A0ABT0E795</accession>
<dbReference type="Proteomes" id="UP001165524">
    <property type="component" value="Unassembled WGS sequence"/>
</dbReference>
<dbReference type="EMBL" id="JALKII010000004">
    <property type="protein sequence ID" value="MCK0537710.1"/>
    <property type="molecule type" value="Genomic_DNA"/>
</dbReference>
<protein>
    <recommendedName>
        <fullName evidence="3">FAD assembly factor SdhE</fullName>
    </recommendedName>
</protein>
<comment type="similarity">
    <text evidence="2">Belongs to the SdhE FAD assembly factor family.</text>
</comment>
<evidence type="ECO:0000256" key="3">
    <source>
        <dbReference type="ARBA" id="ARBA00019418"/>
    </source>
</evidence>
<sequence length="89" mass="10376">MSEVMSPEEKKRRLVWQCRRGLKETDVVLNAYLDQHFLADSVANQALFERLLTCHDTDMFEWFTGRSTADDEALDGFVRHMLALLGRKD</sequence>
<evidence type="ECO:0000256" key="2">
    <source>
        <dbReference type="ARBA" id="ARBA00008571"/>
    </source>
</evidence>
<dbReference type="InterPro" id="IPR005631">
    <property type="entry name" value="SDH"/>
</dbReference>
<dbReference type="Pfam" id="PF03937">
    <property type="entry name" value="Sdh5"/>
    <property type="match status" value="1"/>
</dbReference>
<dbReference type="PANTHER" id="PTHR39585:SF1">
    <property type="entry name" value="FAD ASSEMBLY FACTOR SDHE"/>
    <property type="match status" value="1"/>
</dbReference>
<evidence type="ECO:0000313" key="6">
    <source>
        <dbReference type="EMBL" id="MCK0537710.1"/>
    </source>
</evidence>
<dbReference type="InterPro" id="IPR036714">
    <property type="entry name" value="SDH_sf"/>
</dbReference>
<dbReference type="RefSeq" id="WP_246951574.1">
    <property type="nucleotide sequence ID" value="NZ_JALKII010000004.1"/>
</dbReference>
<evidence type="ECO:0000256" key="1">
    <source>
        <dbReference type="ARBA" id="ARBA00004496"/>
    </source>
</evidence>
<name>A0ABT0E795_9GAMM</name>
<comment type="caution">
    <text evidence="6">The sequence shown here is derived from an EMBL/GenBank/DDBJ whole genome shotgun (WGS) entry which is preliminary data.</text>
</comment>
<evidence type="ECO:0000313" key="7">
    <source>
        <dbReference type="Proteomes" id="UP001165524"/>
    </source>
</evidence>
<organism evidence="6 7">
    <name type="scientific">Alcanivorax quisquiliarum</name>
    <dbReference type="NCBI Taxonomy" id="2933565"/>
    <lineage>
        <taxon>Bacteria</taxon>
        <taxon>Pseudomonadati</taxon>
        <taxon>Pseudomonadota</taxon>
        <taxon>Gammaproteobacteria</taxon>
        <taxon>Oceanospirillales</taxon>
        <taxon>Alcanivoracaceae</taxon>
        <taxon>Alcanivorax</taxon>
    </lineage>
</organism>
<comment type="subcellular location">
    <subcellularLocation>
        <location evidence="1">Cytoplasm</location>
    </subcellularLocation>
</comment>
<evidence type="ECO:0000256" key="4">
    <source>
        <dbReference type="ARBA" id="ARBA00022490"/>
    </source>
</evidence>
<evidence type="ECO:0000256" key="5">
    <source>
        <dbReference type="ARBA" id="ARBA00023186"/>
    </source>
</evidence>
<dbReference type="Gene3D" id="1.10.150.250">
    <property type="entry name" value="Flavinator of succinate dehydrogenase"/>
    <property type="match status" value="1"/>
</dbReference>